<dbReference type="OrthoDB" id="9788689at2"/>
<sequence>MSIKDLPQNDVAITREEIRGMMGEVSYAGVTSFARCKYTKDLTGVDVAISGVPFDCSVTHRSGSRFGPRQIREMSAMLAWDAPYGWPVNPFEALSIVDYGDCPFDHGKIHEVPAAIEHHVRTILEAGAASVIMGGDHFITLPILKAHAEKHGPVSFIQFDAHSDTWADDDPDRIDHGTFMYHAVKRGYVQPASSVQVGIRTTNPDPLGVNTLDARFVHEHGPVATAKRIKEIVGDTPTYITFDIDGLDPAFAPGTGTPVFGGLTSGQVAIILRDIAGINIIGGDVVEVSPPYDTSGATAVAGSQIVLELLCLLANKHAA</sequence>
<feature type="binding site" evidence="4">
    <location>
        <position position="245"/>
    </location>
    <ligand>
        <name>Mn(2+)</name>
        <dbReference type="ChEBI" id="CHEBI:29035"/>
        <label>1</label>
    </ligand>
</feature>
<dbReference type="AlphaFoldDB" id="A0A101CZN8"/>
<evidence type="ECO:0000256" key="1">
    <source>
        <dbReference type="ARBA" id="ARBA00009227"/>
    </source>
</evidence>
<dbReference type="Proteomes" id="UP000053791">
    <property type="component" value="Unassembled WGS sequence"/>
</dbReference>
<dbReference type="NCBIfam" id="TIGR01230">
    <property type="entry name" value="agmatinase"/>
    <property type="match status" value="1"/>
</dbReference>
<dbReference type="NCBIfam" id="NF002564">
    <property type="entry name" value="PRK02190.1"/>
    <property type="match status" value="1"/>
</dbReference>
<feature type="binding site" evidence="4">
    <location>
        <position position="243"/>
    </location>
    <ligand>
        <name>Mn(2+)</name>
        <dbReference type="ChEBI" id="CHEBI:29035"/>
        <label>1</label>
    </ligand>
</feature>
<feature type="binding site" evidence="4">
    <location>
        <position position="162"/>
    </location>
    <ligand>
        <name>Mn(2+)</name>
        <dbReference type="ChEBI" id="CHEBI:29035"/>
        <label>1</label>
    </ligand>
</feature>
<dbReference type="Gene3D" id="3.40.800.10">
    <property type="entry name" value="Ureohydrolase domain"/>
    <property type="match status" value="1"/>
</dbReference>
<protein>
    <submittedName>
        <fullName evidence="6">Agmatinase</fullName>
    </submittedName>
</protein>
<dbReference type="SUPFAM" id="SSF52768">
    <property type="entry name" value="Arginase/deacetylase"/>
    <property type="match status" value="1"/>
</dbReference>
<reference evidence="6 7" key="1">
    <citation type="submission" date="2015-12" db="EMBL/GenBank/DDBJ databases">
        <authorList>
            <person name="Shamseldin A."/>
            <person name="Moawad H."/>
            <person name="Abd El-Rahim W.M."/>
            <person name="Sadowsky M.J."/>
        </authorList>
    </citation>
    <scope>NUCLEOTIDE SEQUENCE [LARGE SCALE GENOMIC DNA]</scope>
    <source>
        <strain evidence="6 7">ZGT118</strain>
    </source>
</reference>
<dbReference type="GO" id="GO:0046872">
    <property type="term" value="F:metal ion binding"/>
    <property type="evidence" value="ECO:0007669"/>
    <property type="project" value="UniProtKB-KW"/>
</dbReference>
<comment type="cofactor">
    <cofactor evidence="4">
        <name>Mn(2+)</name>
        <dbReference type="ChEBI" id="CHEBI:29035"/>
    </cofactor>
    <text evidence="4">Binds 2 manganese ions per subunit.</text>
</comment>
<evidence type="ECO:0000256" key="5">
    <source>
        <dbReference type="RuleBase" id="RU003684"/>
    </source>
</evidence>
<keyword evidence="3 5" id="KW-0378">Hydrolase</keyword>
<dbReference type="PANTHER" id="PTHR11358">
    <property type="entry name" value="ARGINASE/AGMATINASE"/>
    <property type="match status" value="1"/>
</dbReference>
<dbReference type="PANTHER" id="PTHR11358:SF26">
    <property type="entry name" value="GUANIDINO ACID HYDROLASE, MITOCHONDRIAL"/>
    <property type="match status" value="1"/>
</dbReference>
<dbReference type="EMBL" id="LQBQ01000001">
    <property type="protein sequence ID" value="KUJ86185.1"/>
    <property type="molecule type" value="Genomic_DNA"/>
</dbReference>
<dbReference type="Pfam" id="PF00491">
    <property type="entry name" value="Arginase"/>
    <property type="match status" value="1"/>
</dbReference>
<keyword evidence="7" id="KW-1185">Reference proteome</keyword>
<organism evidence="6 7">
    <name type="scientific">Ruegeria marisrubri</name>
    <dbReference type="NCBI Taxonomy" id="1685379"/>
    <lineage>
        <taxon>Bacteria</taxon>
        <taxon>Pseudomonadati</taxon>
        <taxon>Pseudomonadota</taxon>
        <taxon>Alphaproteobacteria</taxon>
        <taxon>Rhodobacterales</taxon>
        <taxon>Roseobacteraceae</taxon>
        <taxon>Ruegeria</taxon>
    </lineage>
</organism>
<proteinExistence type="inferred from homology"/>
<evidence type="ECO:0000256" key="3">
    <source>
        <dbReference type="ARBA" id="ARBA00022801"/>
    </source>
</evidence>
<dbReference type="InterPro" id="IPR020855">
    <property type="entry name" value="Ureohydrolase_Mn_BS"/>
</dbReference>
<comment type="similarity">
    <text evidence="1">Belongs to the arginase family. Agmatinase subfamily.</text>
</comment>
<keyword evidence="4" id="KW-0464">Manganese</keyword>
<dbReference type="RefSeq" id="WP_068344637.1">
    <property type="nucleotide sequence ID" value="NZ_LQBQ01000001.1"/>
</dbReference>
<dbReference type="PROSITE" id="PS01053">
    <property type="entry name" value="ARGINASE_1"/>
    <property type="match status" value="1"/>
</dbReference>
<dbReference type="InterPro" id="IPR006035">
    <property type="entry name" value="Ureohydrolase"/>
</dbReference>
<evidence type="ECO:0000256" key="2">
    <source>
        <dbReference type="ARBA" id="ARBA00022723"/>
    </source>
</evidence>
<dbReference type="InterPro" id="IPR023696">
    <property type="entry name" value="Ureohydrolase_dom_sf"/>
</dbReference>
<accession>A0A101CZN8</accession>
<dbReference type="PROSITE" id="PS51409">
    <property type="entry name" value="ARGINASE_2"/>
    <property type="match status" value="1"/>
</dbReference>
<dbReference type="STRING" id="1685379.AVO45_04295"/>
<evidence type="ECO:0000313" key="6">
    <source>
        <dbReference type="EMBL" id="KUJ86185.1"/>
    </source>
</evidence>
<dbReference type="PIRSF" id="PIRSF036979">
    <property type="entry name" value="Arginase"/>
    <property type="match status" value="1"/>
</dbReference>
<dbReference type="GO" id="GO:0033389">
    <property type="term" value="P:putrescine biosynthetic process from arginine, via agmatine"/>
    <property type="evidence" value="ECO:0007669"/>
    <property type="project" value="TreeGrafter"/>
</dbReference>
<feature type="binding site" evidence="4">
    <location>
        <position position="137"/>
    </location>
    <ligand>
        <name>Mn(2+)</name>
        <dbReference type="ChEBI" id="CHEBI:29035"/>
        <label>1</label>
    </ligand>
</feature>
<gene>
    <name evidence="6" type="ORF">AVO45_04295</name>
</gene>
<keyword evidence="2 4" id="KW-0479">Metal-binding</keyword>
<dbReference type="GO" id="GO:0008783">
    <property type="term" value="F:agmatinase activity"/>
    <property type="evidence" value="ECO:0007669"/>
    <property type="project" value="TreeGrafter"/>
</dbReference>
<evidence type="ECO:0000313" key="7">
    <source>
        <dbReference type="Proteomes" id="UP000053791"/>
    </source>
</evidence>
<feature type="binding site" evidence="4">
    <location>
        <position position="160"/>
    </location>
    <ligand>
        <name>Mn(2+)</name>
        <dbReference type="ChEBI" id="CHEBI:29035"/>
        <label>1</label>
    </ligand>
</feature>
<comment type="caution">
    <text evidence="6">The sequence shown here is derived from an EMBL/GenBank/DDBJ whole genome shotgun (WGS) entry which is preliminary data.</text>
</comment>
<evidence type="ECO:0000256" key="4">
    <source>
        <dbReference type="PIRSR" id="PIRSR036979-1"/>
    </source>
</evidence>
<dbReference type="InterPro" id="IPR005925">
    <property type="entry name" value="Agmatinase-rel"/>
</dbReference>
<name>A0A101CZN8_9RHOB</name>
<feature type="binding site" evidence="4">
    <location>
        <position position="164"/>
    </location>
    <ligand>
        <name>Mn(2+)</name>
        <dbReference type="ChEBI" id="CHEBI:29035"/>
        <label>1</label>
    </ligand>
</feature>
<dbReference type="CDD" id="cd11592">
    <property type="entry name" value="Agmatinase_PAH"/>
    <property type="match status" value="1"/>
</dbReference>